<keyword evidence="3" id="KW-0479">Metal-binding</keyword>
<dbReference type="EMBL" id="JAPRFR010000001">
    <property type="protein sequence ID" value="MCZ0725385.1"/>
    <property type="molecule type" value="Genomic_DNA"/>
</dbReference>
<dbReference type="SUPFAM" id="SSF56784">
    <property type="entry name" value="HAD-like"/>
    <property type="match status" value="1"/>
</dbReference>
<dbReference type="SFLD" id="SFLDG01129">
    <property type="entry name" value="C1.5:_HAD__Beta-PGM__Phosphata"/>
    <property type="match status" value="1"/>
</dbReference>
<dbReference type="InterPro" id="IPR051600">
    <property type="entry name" value="Beta-PGM-like"/>
</dbReference>
<dbReference type="PANTHER" id="PTHR46193">
    <property type="entry name" value="6-PHOSPHOGLUCONATE PHOSPHATASE"/>
    <property type="match status" value="1"/>
</dbReference>
<protein>
    <submittedName>
        <fullName evidence="6">HAD family phosphatase</fullName>
    </submittedName>
</protein>
<dbReference type="GO" id="GO:0046872">
    <property type="term" value="F:metal ion binding"/>
    <property type="evidence" value="ECO:0007669"/>
    <property type="project" value="UniProtKB-KW"/>
</dbReference>
<keyword evidence="4" id="KW-0460">Magnesium</keyword>
<dbReference type="AlphaFoldDB" id="A0A9X3JFH8"/>
<keyword evidence="7" id="KW-1185">Reference proteome</keyword>
<proteinExistence type="inferred from homology"/>
<comment type="similarity">
    <text evidence="2">Belongs to the HAD-like hydrolase superfamily. CbbY/CbbZ/Gph/YieH family.</text>
</comment>
<dbReference type="NCBIfam" id="TIGR01509">
    <property type="entry name" value="HAD-SF-IA-v3"/>
    <property type="match status" value="1"/>
</dbReference>
<accession>A0A9X3JFH8</accession>
<sequence>MMKKAVIFDMDGTLFDTEPIYYKSNKEAFAEVDYDLTAEDYQPFIGVGSDYSRRGFGELLGDVELGSKVFDRADFLFNEMVNHQVPPLKVGVMDLLEHLNNQGIACYVASSSAYATIVDFTDRAGIAKYFKGYIGGDQVSEAKPDPEIFLKALDLTGYTVEEALVVEDSLNGVRASYSAYIDVIMVPDLIAPDDEVLDKCLAVVPRIDDIVPFLD</sequence>
<evidence type="ECO:0000256" key="3">
    <source>
        <dbReference type="ARBA" id="ARBA00022723"/>
    </source>
</evidence>
<evidence type="ECO:0000313" key="6">
    <source>
        <dbReference type="EMBL" id="MCZ0725385.1"/>
    </source>
</evidence>
<keyword evidence="5" id="KW-0119">Carbohydrate metabolism</keyword>
<organism evidence="6 7">
    <name type="scientific">Aerococcus kribbianus</name>
    <dbReference type="NCBI Taxonomy" id="2999064"/>
    <lineage>
        <taxon>Bacteria</taxon>
        <taxon>Bacillati</taxon>
        <taxon>Bacillota</taxon>
        <taxon>Bacilli</taxon>
        <taxon>Lactobacillales</taxon>
        <taxon>Aerococcaceae</taxon>
        <taxon>Aerococcus</taxon>
    </lineage>
</organism>
<dbReference type="PANTHER" id="PTHR46193:SF18">
    <property type="entry name" value="HEXITOL PHOSPHATASE B"/>
    <property type="match status" value="1"/>
</dbReference>
<dbReference type="Proteomes" id="UP001146670">
    <property type="component" value="Unassembled WGS sequence"/>
</dbReference>
<dbReference type="InterPro" id="IPR023214">
    <property type="entry name" value="HAD_sf"/>
</dbReference>
<dbReference type="Pfam" id="PF13419">
    <property type="entry name" value="HAD_2"/>
    <property type="match status" value="1"/>
</dbReference>
<dbReference type="InterPro" id="IPR041492">
    <property type="entry name" value="HAD_2"/>
</dbReference>
<dbReference type="GO" id="GO:0003824">
    <property type="term" value="F:catalytic activity"/>
    <property type="evidence" value="ECO:0007669"/>
    <property type="project" value="UniProtKB-ARBA"/>
</dbReference>
<dbReference type="InterPro" id="IPR006439">
    <property type="entry name" value="HAD-SF_hydro_IA"/>
</dbReference>
<gene>
    <name evidence="6" type="ORF">OW157_02240</name>
</gene>
<evidence type="ECO:0000256" key="4">
    <source>
        <dbReference type="ARBA" id="ARBA00022842"/>
    </source>
</evidence>
<evidence type="ECO:0000313" key="7">
    <source>
        <dbReference type="Proteomes" id="UP001146670"/>
    </source>
</evidence>
<evidence type="ECO:0000256" key="1">
    <source>
        <dbReference type="ARBA" id="ARBA00001946"/>
    </source>
</evidence>
<reference evidence="6" key="1">
    <citation type="submission" date="2022-12" db="EMBL/GenBank/DDBJ databases">
        <title>Description and comparative metabolic analysis of Aerococcus sp. nov., isolated from the feces of a pig.</title>
        <authorList>
            <person name="Chang Y.-H."/>
        </authorList>
    </citation>
    <scope>NUCLEOTIDE SEQUENCE</scope>
    <source>
        <strain evidence="6">YH-aer222</strain>
    </source>
</reference>
<dbReference type="Gene3D" id="1.10.150.240">
    <property type="entry name" value="Putative phosphatase, domain 2"/>
    <property type="match status" value="1"/>
</dbReference>
<evidence type="ECO:0000256" key="2">
    <source>
        <dbReference type="ARBA" id="ARBA00006171"/>
    </source>
</evidence>
<dbReference type="RefSeq" id="WP_268752770.1">
    <property type="nucleotide sequence ID" value="NZ_JAPRFR010000001.1"/>
</dbReference>
<evidence type="ECO:0000256" key="5">
    <source>
        <dbReference type="ARBA" id="ARBA00023277"/>
    </source>
</evidence>
<comment type="caution">
    <text evidence="6">The sequence shown here is derived from an EMBL/GenBank/DDBJ whole genome shotgun (WGS) entry which is preliminary data.</text>
</comment>
<name>A0A9X3JFH8_9LACT</name>
<dbReference type="Gene3D" id="3.40.50.1000">
    <property type="entry name" value="HAD superfamily/HAD-like"/>
    <property type="match status" value="1"/>
</dbReference>
<dbReference type="SFLD" id="SFLDS00003">
    <property type="entry name" value="Haloacid_Dehalogenase"/>
    <property type="match status" value="1"/>
</dbReference>
<comment type="cofactor">
    <cofactor evidence="1">
        <name>Mg(2+)</name>
        <dbReference type="ChEBI" id="CHEBI:18420"/>
    </cofactor>
</comment>
<dbReference type="InterPro" id="IPR023198">
    <property type="entry name" value="PGP-like_dom2"/>
</dbReference>
<dbReference type="InterPro" id="IPR036412">
    <property type="entry name" value="HAD-like_sf"/>
</dbReference>